<evidence type="ECO:0008006" key="5">
    <source>
        <dbReference type="Google" id="ProtNLM"/>
    </source>
</evidence>
<feature type="domain" description="Mce/MlaD" evidence="1">
    <location>
        <begin position="36"/>
        <end position="110"/>
    </location>
</feature>
<dbReference type="Pfam" id="PF11887">
    <property type="entry name" value="Mce4_CUP1"/>
    <property type="match status" value="1"/>
</dbReference>
<organism evidence="3 4">
    <name type="scientific">Prauserella flavalba</name>
    <dbReference type="NCBI Taxonomy" id="1477506"/>
    <lineage>
        <taxon>Bacteria</taxon>
        <taxon>Bacillati</taxon>
        <taxon>Actinomycetota</taxon>
        <taxon>Actinomycetes</taxon>
        <taxon>Pseudonocardiales</taxon>
        <taxon>Pseudonocardiaceae</taxon>
        <taxon>Prauserella</taxon>
    </lineage>
</organism>
<evidence type="ECO:0000259" key="1">
    <source>
        <dbReference type="Pfam" id="PF02470"/>
    </source>
</evidence>
<dbReference type="InterPro" id="IPR005693">
    <property type="entry name" value="Mce"/>
</dbReference>
<dbReference type="GO" id="GO:0005576">
    <property type="term" value="C:extracellular region"/>
    <property type="evidence" value="ECO:0007669"/>
    <property type="project" value="TreeGrafter"/>
</dbReference>
<dbReference type="InterPro" id="IPR024516">
    <property type="entry name" value="Mce_C"/>
</dbReference>
<evidence type="ECO:0000259" key="2">
    <source>
        <dbReference type="Pfam" id="PF11887"/>
    </source>
</evidence>
<dbReference type="EMBL" id="MASU01000005">
    <property type="protein sequence ID" value="PXY35511.1"/>
    <property type="molecule type" value="Genomic_DNA"/>
</dbReference>
<dbReference type="NCBIfam" id="TIGR00996">
    <property type="entry name" value="Mtu_fam_mce"/>
    <property type="match status" value="1"/>
</dbReference>
<dbReference type="PANTHER" id="PTHR33371:SF16">
    <property type="entry name" value="MCE-FAMILY PROTEIN MCE3F"/>
    <property type="match status" value="1"/>
</dbReference>
<dbReference type="PROSITE" id="PS51257">
    <property type="entry name" value="PROKAR_LIPOPROTEIN"/>
    <property type="match status" value="1"/>
</dbReference>
<dbReference type="AlphaFoldDB" id="A0A318LMC8"/>
<accession>A0A318LMC8</accession>
<protein>
    <recommendedName>
        <fullName evidence="5">Phospholipid/cholesterol/gamma-HCH transport system substrate-binding protein</fullName>
    </recommendedName>
</protein>
<dbReference type="Pfam" id="PF02470">
    <property type="entry name" value="MlaD"/>
    <property type="match status" value="1"/>
</dbReference>
<feature type="domain" description="Mammalian cell entry C-terminal" evidence="2">
    <location>
        <begin position="119"/>
        <end position="319"/>
    </location>
</feature>
<sequence>MNRLAVVQLALFAVIGLACSYYVATSVLGPAALRDPLTVTVRMPDTGGATIGSQVTYRGVGVGEVADVRIAENGTGVEVALSVDPDSRIPADATAVVTMDSPLAILRVDLRPVHDNPPYLADGAVIEGEHTRRPLPLETLLEDFMALADTLPADDVAVVGEALATGLSGAAPELTRTMDNVRELLRLADERMPQLQRIIDNGRLLAGTAGGGRLRELTSALRSLTGTLRGNEPAIRTLLHDVPEPTRQVVALMRENEPALATLLGNLVSTTQLVGMRAPAVEQLLTSMPRAFRELGGIVEGDTANFYLVGTQGPVCYNDTPRRPPTAIAPRDPVLTWNCVPGNDLQQRGSLNAPRPGGTPAPVPAYDAVSGREMPFQLGATGGQTSVLGPRSWSSILLQGVQ</sequence>
<comment type="caution">
    <text evidence="3">The sequence shown here is derived from an EMBL/GenBank/DDBJ whole genome shotgun (WGS) entry which is preliminary data.</text>
</comment>
<name>A0A318LMC8_9PSEU</name>
<evidence type="ECO:0000313" key="4">
    <source>
        <dbReference type="Proteomes" id="UP000247892"/>
    </source>
</evidence>
<dbReference type="RefSeq" id="WP_110335511.1">
    <property type="nucleotide sequence ID" value="NZ_MASU01000005.1"/>
</dbReference>
<gene>
    <name evidence="3" type="ORF">BA062_08305</name>
</gene>
<dbReference type="PANTHER" id="PTHR33371">
    <property type="entry name" value="INTERMEMBRANE PHOSPHOLIPID TRANSPORT SYSTEM BINDING PROTEIN MLAD-RELATED"/>
    <property type="match status" value="1"/>
</dbReference>
<dbReference type="InterPro" id="IPR003399">
    <property type="entry name" value="Mce/MlaD"/>
</dbReference>
<dbReference type="Proteomes" id="UP000247892">
    <property type="component" value="Unassembled WGS sequence"/>
</dbReference>
<dbReference type="InterPro" id="IPR052336">
    <property type="entry name" value="MlaD_Phospholipid_Transporter"/>
</dbReference>
<reference evidence="3 4" key="1">
    <citation type="submission" date="2016-07" db="EMBL/GenBank/DDBJ databases">
        <title>Draft genome sequence of Prauserella sp. YIM 121212, isolated from alkaline soil.</title>
        <authorList>
            <person name="Ruckert C."/>
            <person name="Albersmeier A."/>
            <person name="Jiang C.-L."/>
            <person name="Jiang Y."/>
            <person name="Kalinowski J."/>
            <person name="Schneider O."/>
            <person name="Winkler A."/>
            <person name="Zotchev S.B."/>
        </authorList>
    </citation>
    <scope>NUCLEOTIDE SEQUENCE [LARGE SCALE GENOMIC DNA]</scope>
    <source>
        <strain evidence="3 4">YIM 121212</strain>
    </source>
</reference>
<keyword evidence="4" id="KW-1185">Reference proteome</keyword>
<evidence type="ECO:0000313" key="3">
    <source>
        <dbReference type="EMBL" id="PXY35511.1"/>
    </source>
</evidence>
<proteinExistence type="predicted"/>
<dbReference type="OrthoDB" id="4741753at2"/>